<dbReference type="InterPro" id="IPR050204">
    <property type="entry name" value="AraC_XylS_family_regulators"/>
</dbReference>
<dbReference type="InterPro" id="IPR009057">
    <property type="entry name" value="Homeodomain-like_sf"/>
</dbReference>
<dbReference type="OrthoDB" id="9799345at2"/>
<evidence type="ECO:0000256" key="2">
    <source>
        <dbReference type="ARBA" id="ARBA00023125"/>
    </source>
</evidence>
<gene>
    <name evidence="5" type="ORF">SAMN05216207_1013113</name>
</gene>
<dbReference type="SUPFAM" id="SSF46689">
    <property type="entry name" value="Homeodomain-like"/>
    <property type="match status" value="1"/>
</dbReference>
<proteinExistence type="predicted"/>
<keyword evidence="1" id="KW-0805">Transcription regulation</keyword>
<keyword evidence="2" id="KW-0238">DNA-binding</keyword>
<dbReference type="Gene3D" id="1.10.10.60">
    <property type="entry name" value="Homeodomain-like"/>
    <property type="match status" value="1"/>
</dbReference>
<dbReference type="PANTHER" id="PTHR46796">
    <property type="entry name" value="HTH-TYPE TRANSCRIPTIONAL ACTIVATOR RHAS-RELATED"/>
    <property type="match status" value="1"/>
</dbReference>
<dbReference type="Pfam" id="PF12833">
    <property type="entry name" value="HTH_18"/>
    <property type="match status" value="1"/>
</dbReference>
<evidence type="ECO:0000313" key="6">
    <source>
        <dbReference type="Proteomes" id="UP000199614"/>
    </source>
</evidence>
<evidence type="ECO:0000259" key="4">
    <source>
        <dbReference type="PROSITE" id="PS01124"/>
    </source>
</evidence>
<keyword evidence="6" id="KW-1185">Reference proteome</keyword>
<evidence type="ECO:0000313" key="5">
    <source>
        <dbReference type="EMBL" id="SFN37785.1"/>
    </source>
</evidence>
<dbReference type="AlphaFoldDB" id="A0A1I4YIE5"/>
<feature type="domain" description="HTH araC/xylS-type" evidence="4">
    <location>
        <begin position="215"/>
        <end position="316"/>
    </location>
</feature>
<dbReference type="GO" id="GO:0043565">
    <property type="term" value="F:sequence-specific DNA binding"/>
    <property type="evidence" value="ECO:0007669"/>
    <property type="project" value="InterPro"/>
</dbReference>
<dbReference type="PANTHER" id="PTHR46796:SF6">
    <property type="entry name" value="ARAC SUBFAMILY"/>
    <property type="match status" value="1"/>
</dbReference>
<evidence type="ECO:0000256" key="3">
    <source>
        <dbReference type="ARBA" id="ARBA00023163"/>
    </source>
</evidence>
<organism evidence="5 6">
    <name type="scientific">Pseudonocardia ammonioxydans</name>
    <dbReference type="NCBI Taxonomy" id="260086"/>
    <lineage>
        <taxon>Bacteria</taxon>
        <taxon>Bacillati</taxon>
        <taxon>Actinomycetota</taxon>
        <taxon>Actinomycetes</taxon>
        <taxon>Pseudonocardiales</taxon>
        <taxon>Pseudonocardiaceae</taxon>
        <taxon>Pseudonocardia</taxon>
    </lineage>
</organism>
<name>A0A1I4YIE5_PSUAM</name>
<evidence type="ECO:0000256" key="1">
    <source>
        <dbReference type="ARBA" id="ARBA00023015"/>
    </source>
</evidence>
<protein>
    <submittedName>
        <fullName evidence="5">Transcriptional regulator, AraC family</fullName>
    </submittedName>
</protein>
<keyword evidence="3" id="KW-0804">Transcription</keyword>
<dbReference type="Pfam" id="PF14525">
    <property type="entry name" value="AraC_binding_2"/>
    <property type="match status" value="1"/>
</dbReference>
<dbReference type="InterPro" id="IPR035418">
    <property type="entry name" value="AraC-bd_2"/>
</dbReference>
<dbReference type="STRING" id="260086.SAMN05216207_1013113"/>
<dbReference type="SMART" id="SM00342">
    <property type="entry name" value="HTH_ARAC"/>
    <property type="match status" value="1"/>
</dbReference>
<dbReference type="RefSeq" id="WP_093343080.1">
    <property type="nucleotide sequence ID" value="NZ_FOUY01000013.1"/>
</dbReference>
<dbReference type="GO" id="GO:0003700">
    <property type="term" value="F:DNA-binding transcription factor activity"/>
    <property type="evidence" value="ECO:0007669"/>
    <property type="project" value="InterPro"/>
</dbReference>
<dbReference type="EMBL" id="FOUY01000013">
    <property type="protein sequence ID" value="SFN37785.1"/>
    <property type="molecule type" value="Genomic_DNA"/>
</dbReference>
<dbReference type="PROSITE" id="PS01124">
    <property type="entry name" value="HTH_ARAC_FAMILY_2"/>
    <property type="match status" value="1"/>
</dbReference>
<accession>A0A1I4YIE5</accession>
<dbReference type="Proteomes" id="UP000199614">
    <property type="component" value="Unassembled WGS sequence"/>
</dbReference>
<reference evidence="5 6" key="1">
    <citation type="submission" date="2016-10" db="EMBL/GenBank/DDBJ databases">
        <authorList>
            <person name="de Groot N.N."/>
        </authorList>
    </citation>
    <scope>NUCLEOTIDE SEQUENCE [LARGE SCALE GENOMIC DNA]</scope>
    <source>
        <strain evidence="5 6">CGMCC 4.1877</strain>
    </source>
</reference>
<dbReference type="InterPro" id="IPR018060">
    <property type="entry name" value="HTH_AraC"/>
</dbReference>
<sequence length="319" mass="34690">MTSLPEHLGDPALTTAGPRISFGSWRSAVARDVMRFEFDCDRPRAFTGAIRQRSLAGVDFIDMVSGRHAAHRDRSVISDADTGYLLMTLQLSGSIRITQDDRTAVLSPGTFAVYDSSRPAVLVAGDDYRSTCVRFAKARLGPSVRERIGEITATAFDYAPGLSATAWDTLLSVNRNLDGLGAQGPSVVRSTMDLVGLLLRSTSGAADRAPADPLEQIQDFIDRHLGEHDLSPARIATAHHISPRHLYGLFDRTGTTVARWIRARRLEQCRRDLADPALAGVPASRIGARWGFTSPAHFGHVFKLETGLTPAGFRRAAMP</sequence>